<dbReference type="Gene3D" id="1.10.10.10">
    <property type="entry name" value="Winged helix-like DNA-binding domain superfamily/Winged helix DNA-binding domain"/>
    <property type="match status" value="1"/>
</dbReference>
<feature type="domain" description="RNA polymerase sigma-70 region 2" evidence="6">
    <location>
        <begin position="29"/>
        <end position="94"/>
    </location>
</feature>
<dbReference type="RefSeq" id="WP_377486653.1">
    <property type="nucleotide sequence ID" value="NZ_JBHUOX010000012.1"/>
</dbReference>
<protein>
    <submittedName>
        <fullName evidence="8">RNA polymerase sigma factor</fullName>
    </submittedName>
</protein>
<dbReference type="Pfam" id="PF04545">
    <property type="entry name" value="Sigma70_r4"/>
    <property type="match status" value="1"/>
</dbReference>
<dbReference type="PANTHER" id="PTHR43133:SF62">
    <property type="entry name" value="RNA POLYMERASE SIGMA FACTOR SIGZ"/>
    <property type="match status" value="1"/>
</dbReference>
<feature type="domain" description="RNA polymerase sigma-70 region 4" evidence="7">
    <location>
        <begin position="132"/>
        <end position="177"/>
    </location>
</feature>
<evidence type="ECO:0000256" key="2">
    <source>
        <dbReference type="ARBA" id="ARBA00023015"/>
    </source>
</evidence>
<dbReference type="Gene3D" id="1.10.1740.10">
    <property type="match status" value="1"/>
</dbReference>
<accession>A0ABW6BXV3</accession>
<dbReference type="PANTHER" id="PTHR43133">
    <property type="entry name" value="RNA POLYMERASE ECF-TYPE SIGMA FACTO"/>
    <property type="match status" value="1"/>
</dbReference>
<gene>
    <name evidence="8" type="ORF">ACFS7Z_16135</name>
</gene>
<keyword evidence="9" id="KW-1185">Reference proteome</keyword>
<dbReference type="InterPro" id="IPR007627">
    <property type="entry name" value="RNA_pol_sigma70_r2"/>
</dbReference>
<sequence length="182" mass="20325">MSGINLQGETEQSLVAALQQGRQEVLGLLYDAYAPVMMGVISSIVPDQEMAEQVLQETFVAIWTRIEVYDATRNRFLTWGLAIARGIALEAVKNGRYTAVAQQQKSRNFAGAENKENSFLKKGKQENEQLCHLEPQEKEILELVYLKGRSCTEAAAELGITEEKMRVVLKNAFVHLKAKKPA</sequence>
<comment type="similarity">
    <text evidence="1">Belongs to the sigma-70 factor family. ECF subfamily.</text>
</comment>
<evidence type="ECO:0000259" key="7">
    <source>
        <dbReference type="Pfam" id="PF04545"/>
    </source>
</evidence>
<evidence type="ECO:0000313" key="8">
    <source>
        <dbReference type="EMBL" id="MFD3001903.1"/>
    </source>
</evidence>
<dbReference type="InterPro" id="IPR014284">
    <property type="entry name" value="RNA_pol_sigma-70_dom"/>
</dbReference>
<dbReference type="InterPro" id="IPR013325">
    <property type="entry name" value="RNA_pol_sigma_r2"/>
</dbReference>
<keyword evidence="3" id="KW-0731">Sigma factor</keyword>
<keyword evidence="2" id="KW-0805">Transcription regulation</keyword>
<reference evidence="9" key="1">
    <citation type="journal article" date="2019" name="Int. J. Syst. Evol. Microbiol.">
        <title>The Global Catalogue of Microorganisms (GCM) 10K type strain sequencing project: providing services to taxonomists for standard genome sequencing and annotation.</title>
        <authorList>
            <consortium name="The Broad Institute Genomics Platform"/>
            <consortium name="The Broad Institute Genome Sequencing Center for Infectious Disease"/>
            <person name="Wu L."/>
            <person name="Ma J."/>
        </authorList>
    </citation>
    <scope>NUCLEOTIDE SEQUENCE [LARGE SCALE GENOMIC DNA]</scope>
    <source>
        <strain evidence="9">KCTC 23984</strain>
    </source>
</reference>
<dbReference type="Pfam" id="PF04542">
    <property type="entry name" value="Sigma70_r2"/>
    <property type="match status" value="1"/>
</dbReference>
<keyword evidence="4" id="KW-0238">DNA-binding</keyword>
<evidence type="ECO:0000256" key="1">
    <source>
        <dbReference type="ARBA" id="ARBA00010641"/>
    </source>
</evidence>
<dbReference type="InterPro" id="IPR036388">
    <property type="entry name" value="WH-like_DNA-bd_sf"/>
</dbReference>
<comment type="caution">
    <text evidence="8">The sequence shown here is derived from an EMBL/GenBank/DDBJ whole genome shotgun (WGS) entry which is preliminary data.</text>
</comment>
<organism evidence="8 9">
    <name type="scientific">Pontibacter toksunensis</name>
    <dbReference type="NCBI Taxonomy" id="1332631"/>
    <lineage>
        <taxon>Bacteria</taxon>
        <taxon>Pseudomonadati</taxon>
        <taxon>Bacteroidota</taxon>
        <taxon>Cytophagia</taxon>
        <taxon>Cytophagales</taxon>
        <taxon>Hymenobacteraceae</taxon>
        <taxon>Pontibacter</taxon>
    </lineage>
</organism>
<proteinExistence type="inferred from homology"/>
<dbReference type="InterPro" id="IPR013324">
    <property type="entry name" value="RNA_pol_sigma_r3/r4-like"/>
</dbReference>
<evidence type="ECO:0000259" key="6">
    <source>
        <dbReference type="Pfam" id="PF04542"/>
    </source>
</evidence>
<dbReference type="InterPro" id="IPR007630">
    <property type="entry name" value="RNA_pol_sigma70_r4"/>
</dbReference>
<dbReference type="EMBL" id="JBHUOX010000012">
    <property type="protein sequence ID" value="MFD3001903.1"/>
    <property type="molecule type" value="Genomic_DNA"/>
</dbReference>
<dbReference type="NCBIfam" id="TIGR02937">
    <property type="entry name" value="sigma70-ECF"/>
    <property type="match status" value="1"/>
</dbReference>
<evidence type="ECO:0000256" key="3">
    <source>
        <dbReference type="ARBA" id="ARBA00023082"/>
    </source>
</evidence>
<evidence type="ECO:0000256" key="5">
    <source>
        <dbReference type="ARBA" id="ARBA00023163"/>
    </source>
</evidence>
<dbReference type="InterPro" id="IPR039425">
    <property type="entry name" value="RNA_pol_sigma-70-like"/>
</dbReference>
<dbReference type="Proteomes" id="UP001597641">
    <property type="component" value="Unassembled WGS sequence"/>
</dbReference>
<evidence type="ECO:0000256" key="4">
    <source>
        <dbReference type="ARBA" id="ARBA00023125"/>
    </source>
</evidence>
<dbReference type="SUPFAM" id="SSF88659">
    <property type="entry name" value="Sigma3 and sigma4 domains of RNA polymerase sigma factors"/>
    <property type="match status" value="1"/>
</dbReference>
<name>A0ABW6BXV3_9BACT</name>
<keyword evidence="5" id="KW-0804">Transcription</keyword>
<evidence type="ECO:0000313" key="9">
    <source>
        <dbReference type="Proteomes" id="UP001597641"/>
    </source>
</evidence>
<dbReference type="SUPFAM" id="SSF88946">
    <property type="entry name" value="Sigma2 domain of RNA polymerase sigma factors"/>
    <property type="match status" value="1"/>
</dbReference>